<evidence type="ECO:0000313" key="1">
    <source>
        <dbReference type="EMBL" id="NUU01101.1"/>
    </source>
</evidence>
<organism evidence="1 2">
    <name type="scientific">Herbaspirillum robiniae</name>
    <dbReference type="NCBI Taxonomy" id="2014887"/>
    <lineage>
        <taxon>Bacteria</taxon>
        <taxon>Pseudomonadati</taxon>
        <taxon>Pseudomonadota</taxon>
        <taxon>Betaproteobacteria</taxon>
        <taxon>Burkholderiales</taxon>
        <taxon>Oxalobacteraceae</taxon>
        <taxon>Herbaspirillum</taxon>
    </lineage>
</organism>
<dbReference type="EMBL" id="JABFMT010000004">
    <property type="protein sequence ID" value="NUU01101.1"/>
    <property type="molecule type" value="Genomic_DNA"/>
</dbReference>
<proteinExistence type="predicted"/>
<dbReference type="Proteomes" id="UP000536746">
    <property type="component" value="Unassembled WGS sequence"/>
</dbReference>
<protein>
    <submittedName>
        <fullName evidence="1">Uncharacterized protein</fullName>
    </submittedName>
</protein>
<gene>
    <name evidence="1" type="ORF">HNO84_05790</name>
</gene>
<sequence length="52" mass="5263">MKLTPVQMLVLTLGALAVWSLRKSARAGSGATPASTLNQSPVAEAIEAVAGK</sequence>
<accession>A0ABX2LSL6</accession>
<name>A0ABX2LSL6_9BURK</name>
<keyword evidence="2" id="KW-1185">Reference proteome</keyword>
<evidence type="ECO:0000313" key="2">
    <source>
        <dbReference type="Proteomes" id="UP000536746"/>
    </source>
</evidence>
<dbReference type="RefSeq" id="WP_158522547.1">
    <property type="nucleotide sequence ID" value="NZ_CP018845.1"/>
</dbReference>
<reference evidence="1 2" key="1">
    <citation type="journal article" date="2020" name="Front. Plant Sci.">
        <title>Isolation of Rhizosphere Bacteria That Improve Quality and Water Stress Tolerance in Greenhouse Ornamentals.</title>
        <authorList>
            <person name="Nordstedt N.P."/>
            <person name="Jones M.L."/>
        </authorList>
    </citation>
    <scope>NUCLEOTIDE SEQUENCE [LARGE SCALE GENOMIC DNA]</scope>
    <source>
        <strain evidence="1 2">C6C2</strain>
    </source>
</reference>
<comment type="caution">
    <text evidence="1">The sequence shown here is derived from an EMBL/GenBank/DDBJ whole genome shotgun (WGS) entry which is preliminary data.</text>
</comment>